<dbReference type="InterPro" id="IPR003107">
    <property type="entry name" value="HAT"/>
</dbReference>
<keyword evidence="11" id="KW-1185">Reference proteome</keyword>
<dbReference type="SMART" id="SM00386">
    <property type="entry name" value="HAT"/>
    <property type="match status" value="9"/>
</dbReference>
<evidence type="ECO:0000256" key="1">
    <source>
        <dbReference type="ARBA" id="ARBA00004123"/>
    </source>
</evidence>
<evidence type="ECO:0000256" key="3">
    <source>
        <dbReference type="ARBA" id="ARBA00022664"/>
    </source>
</evidence>
<dbReference type="EMBL" id="ML178822">
    <property type="protein sequence ID" value="TFL02305.1"/>
    <property type="molecule type" value="Genomic_DNA"/>
</dbReference>
<dbReference type="InterPro" id="IPR045075">
    <property type="entry name" value="Syf1-like"/>
</dbReference>
<sequence length="538" mass="62761">MQDGRKPRIVNRAPAARQITAEQLSYSERPAQEHEAPVVRAPKQHLEDYEELHKYRGRTRKEFEERIRRTKGGIKEWLQYPNWEAGQNEIARARSVYERALDVDPRSVQLWLSHTETELKSRNVQHARNLFDRAVTLLPRVDAFWYQYVKLEESLQHIPGARQVFEWWMAWEPADEAWQAYIRQERYKELDRANAIYERWVVKRPEARVWVEWGEFDEGRGRADKASEVFPTALEFYSFFGAFARMETRLKEYERARTIYQVRVDIPLTARKILGAAIGMCPKQGIFKGYIQLEIDLREFDNVRNLYEKYLEYDPSNASTWINYAELEAQLEDFARARAIFELGVSQSPLSMPEVLWKAYIDFETGEGERQRVRNLYERLTQLTGHVKVWISFAMFEADTISLPRSQRSVEEEEDQDVDVRTALLQAWKSLEESRGTEEDLEKVRRMLPIVTKRRSVDQETGQMVEDWEMVFADDEREANPTSSKFLQMAHAWKNTQAAAGGASFTAACSASATLKTRGEDHAMEGASSIASWQGGDD</sequence>
<comment type="similarity">
    <text evidence="2">Belongs to the crooked-neck family.</text>
</comment>
<name>A0A5C3QJV8_9AGAR</name>
<dbReference type="GO" id="GO:0071011">
    <property type="term" value="C:precatalytic spliceosome"/>
    <property type="evidence" value="ECO:0007669"/>
    <property type="project" value="TreeGrafter"/>
</dbReference>
<gene>
    <name evidence="10" type="ORF">BDV98DRAFT_611984</name>
</gene>
<dbReference type="STRING" id="1884261.A0A5C3QJV8"/>
<dbReference type="Pfam" id="PF23233">
    <property type="entry name" value="HAT_Syf1_CNRKL1_N"/>
    <property type="match status" value="1"/>
</dbReference>
<evidence type="ECO:0000256" key="5">
    <source>
        <dbReference type="ARBA" id="ARBA00022737"/>
    </source>
</evidence>
<dbReference type="GO" id="GO:0000245">
    <property type="term" value="P:spliceosomal complex assembly"/>
    <property type="evidence" value="ECO:0007669"/>
    <property type="project" value="TreeGrafter"/>
</dbReference>
<dbReference type="Proteomes" id="UP000305067">
    <property type="component" value="Unassembled WGS sequence"/>
</dbReference>
<dbReference type="GO" id="GO:0071007">
    <property type="term" value="C:U2-type catalytic step 2 spliceosome"/>
    <property type="evidence" value="ECO:0007669"/>
    <property type="project" value="TreeGrafter"/>
</dbReference>
<reference evidence="10 11" key="1">
    <citation type="journal article" date="2019" name="Nat. Ecol. Evol.">
        <title>Megaphylogeny resolves global patterns of mushroom evolution.</title>
        <authorList>
            <person name="Varga T."/>
            <person name="Krizsan K."/>
            <person name="Foldi C."/>
            <person name="Dima B."/>
            <person name="Sanchez-Garcia M."/>
            <person name="Sanchez-Ramirez S."/>
            <person name="Szollosi G.J."/>
            <person name="Szarkandi J.G."/>
            <person name="Papp V."/>
            <person name="Albert L."/>
            <person name="Andreopoulos W."/>
            <person name="Angelini C."/>
            <person name="Antonin V."/>
            <person name="Barry K.W."/>
            <person name="Bougher N.L."/>
            <person name="Buchanan P."/>
            <person name="Buyck B."/>
            <person name="Bense V."/>
            <person name="Catcheside P."/>
            <person name="Chovatia M."/>
            <person name="Cooper J."/>
            <person name="Damon W."/>
            <person name="Desjardin D."/>
            <person name="Finy P."/>
            <person name="Geml J."/>
            <person name="Haridas S."/>
            <person name="Hughes K."/>
            <person name="Justo A."/>
            <person name="Karasinski D."/>
            <person name="Kautmanova I."/>
            <person name="Kiss B."/>
            <person name="Kocsube S."/>
            <person name="Kotiranta H."/>
            <person name="LaButti K.M."/>
            <person name="Lechner B.E."/>
            <person name="Liimatainen K."/>
            <person name="Lipzen A."/>
            <person name="Lukacs Z."/>
            <person name="Mihaltcheva S."/>
            <person name="Morgado L.N."/>
            <person name="Niskanen T."/>
            <person name="Noordeloos M.E."/>
            <person name="Ohm R.A."/>
            <person name="Ortiz-Santana B."/>
            <person name="Ovrebo C."/>
            <person name="Racz N."/>
            <person name="Riley R."/>
            <person name="Savchenko A."/>
            <person name="Shiryaev A."/>
            <person name="Soop K."/>
            <person name="Spirin V."/>
            <person name="Szebenyi C."/>
            <person name="Tomsovsky M."/>
            <person name="Tulloss R.E."/>
            <person name="Uehling J."/>
            <person name="Grigoriev I.V."/>
            <person name="Vagvolgyi C."/>
            <person name="Papp T."/>
            <person name="Martin F.M."/>
            <person name="Miettinen O."/>
            <person name="Hibbett D.S."/>
            <person name="Nagy L.G."/>
        </authorList>
    </citation>
    <scope>NUCLEOTIDE SEQUENCE [LARGE SCALE GENOMIC DNA]</scope>
    <source>
        <strain evidence="10 11">CBS 309.79</strain>
    </source>
</reference>
<evidence type="ECO:0000313" key="11">
    <source>
        <dbReference type="Proteomes" id="UP000305067"/>
    </source>
</evidence>
<keyword evidence="5" id="KW-0677">Repeat</keyword>
<accession>A0A5C3QJV8</accession>
<keyword evidence="4" id="KW-0747">Spliceosome</keyword>
<dbReference type="Gene3D" id="1.25.40.10">
    <property type="entry name" value="Tetratricopeptide repeat domain"/>
    <property type="match status" value="2"/>
</dbReference>
<evidence type="ECO:0000313" key="10">
    <source>
        <dbReference type="EMBL" id="TFL02305.1"/>
    </source>
</evidence>
<protein>
    <recommendedName>
        <fullName evidence="9">Pre-mRNA-splicing factor Syf1-like N-terminal HAT-repeats domain-containing protein</fullName>
    </recommendedName>
</protein>
<dbReference type="SUPFAM" id="SSF48452">
    <property type="entry name" value="TPR-like"/>
    <property type="match status" value="2"/>
</dbReference>
<dbReference type="InterPro" id="IPR011990">
    <property type="entry name" value="TPR-like_helical_dom_sf"/>
</dbReference>
<evidence type="ECO:0000256" key="8">
    <source>
        <dbReference type="SAM" id="MobiDB-lite"/>
    </source>
</evidence>
<keyword evidence="6" id="KW-0508">mRNA splicing</keyword>
<evidence type="ECO:0000256" key="6">
    <source>
        <dbReference type="ARBA" id="ARBA00023187"/>
    </source>
</evidence>
<dbReference type="AlphaFoldDB" id="A0A5C3QJV8"/>
<dbReference type="OrthoDB" id="541719at2759"/>
<organism evidence="10 11">
    <name type="scientific">Pterulicium gracile</name>
    <dbReference type="NCBI Taxonomy" id="1884261"/>
    <lineage>
        <taxon>Eukaryota</taxon>
        <taxon>Fungi</taxon>
        <taxon>Dikarya</taxon>
        <taxon>Basidiomycota</taxon>
        <taxon>Agaricomycotina</taxon>
        <taxon>Agaricomycetes</taxon>
        <taxon>Agaricomycetidae</taxon>
        <taxon>Agaricales</taxon>
        <taxon>Pleurotineae</taxon>
        <taxon>Pterulaceae</taxon>
        <taxon>Pterulicium</taxon>
    </lineage>
</organism>
<dbReference type="InterPro" id="IPR055433">
    <property type="entry name" value="HAT_Syf1-like_N"/>
</dbReference>
<keyword evidence="7" id="KW-0539">Nucleus</keyword>
<comment type="subcellular location">
    <subcellularLocation>
        <location evidence="1">Nucleus</location>
    </subcellularLocation>
</comment>
<dbReference type="Pfam" id="PF23240">
    <property type="entry name" value="HAT_PRP39_N"/>
    <property type="match status" value="1"/>
</dbReference>
<evidence type="ECO:0000256" key="7">
    <source>
        <dbReference type="ARBA" id="ARBA00023242"/>
    </source>
</evidence>
<proteinExistence type="inferred from homology"/>
<evidence type="ECO:0000259" key="9">
    <source>
        <dbReference type="Pfam" id="PF23233"/>
    </source>
</evidence>
<evidence type="ECO:0000256" key="2">
    <source>
        <dbReference type="ARBA" id="ARBA00008644"/>
    </source>
</evidence>
<dbReference type="GO" id="GO:0000974">
    <property type="term" value="C:Prp19 complex"/>
    <property type="evidence" value="ECO:0007669"/>
    <property type="project" value="TreeGrafter"/>
</dbReference>
<dbReference type="PANTHER" id="PTHR11246:SF3">
    <property type="entry name" value="CROOKED NECK-LIKE PROTEIN 1"/>
    <property type="match status" value="1"/>
</dbReference>
<keyword evidence="3" id="KW-0507">mRNA processing</keyword>
<feature type="region of interest" description="Disordered" evidence="8">
    <location>
        <begin position="519"/>
        <end position="538"/>
    </location>
</feature>
<dbReference type="PANTHER" id="PTHR11246">
    <property type="entry name" value="PRE-MRNA SPLICING FACTOR"/>
    <property type="match status" value="1"/>
</dbReference>
<evidence type="ECO:0000256" key="4">
    <source>
        <dbReference type="ARBA" id="ARBA00022728"/>
    </source>
</evidence>
<dbReference type="GO" id="GO:0071014">
    <property type="term" value="C:post-mRNA release spliceosomal complex"/>
    <property type="evidence" value="ECO:0007669"/>
    <property type="project" value="TreeGrafter"/>
</dbReference>
<feature type="domain" description="Pre-mRNA-splicing factor Syf1-like N-terminal HAT-repeats" evidence="9">
    <location>
        <begin position="62"/>
        <end position="206"/>
    </location>
</feature>